<protein>
    <submittedName>
        <fullName evidence="2">Uncharacterized protein</fullName>
    </submittedName>
</protein>
<keyword evidence="3" id="KW-1185">Reference proteome</keyword>
<feature type="non-terminal residue" evidence="2">
    <location>
        <position position="1"/>
    </location>
</feature>
<reference evidence="2 3" key="1">
    <citation type="submission" date="2014-11" db="EMBL/GenBank/DDBJ databases">
        <title>Genetic blueprint of the zoonotic pathogen Toxocara canis.</title>
        <authorList>
            <person name="Zhu X.-Q."/>
            <person name="Korhonen P.K."/>
            <person name="Cai H."/>
            <person name="Young N.D."/>
            <person name="Nejsum P."/>
            <person name="von Samson-Himmelstjerna G."/>
            <person name="Boag P.R."/>
            <person name="Tan P."/>
            <person name="Li Q."/>
            <person name="Min J."/>
            <person name="Yang Y."/>
            <person name="Wang X."/>
            <person name="Fang X."/>
            <person name="Hall R.S."/>
            <person name="Hofmann A."/>
            <person name="Sternberg P.W."/>
            <person name="Jex A.R."/>
            <person name="Gasser R.B."/>
        </authorList>
    </citation>
    <scope>NUCLEOTIDE SEQUENCE [LARGE SCALE GENOMIC DNA]</scope>
    <source>
        <strain evidence="2">PN_DK_2014</strain>
    </source>
</reference>
<evidence type="ECO:0000256" key="1">
    <source>
        <dbReference type="SAM" id="MobiDB-lite"/>
    </source>
</evidence>
<gene>
    <name evidence="2" type="ORF">Tcan_02331</name>
</gene>
<feature type="region of interest" description="Disordered" evidence="1">
    <location>
        <begin position="152"/>
        <end position="177"/>
    </location>
</feature>
<dbReference type="AlphaFoldDB" id="A0A0B2UQZ5"/>
<feature type="region of interest" description="Disordered" evidence="1">
    <location>
        <begin position="46"/>
        <end position="81"/>
    </location>
</feature>
<name>A0A0B2UQZ5_TOXCA</name>
<sequence length="241" mass="26518">QERDKSDWSTSRSHEGVEWVLSEDATERPLLDDDELDAVRRSLNDVPISTSSSGLPLLECSSAHNSSPSADVTPPPPLPSKYIVRDEMTEWIHAKGDSCVTLSSYGQERIRVNEIPPAHHETNPFATKSFEIFPQQPFVAHSLHQVQPNAVSSSRGIGESDPVAPGPAGIYKSASTLPSSGVPHSECTSELAINAAASDRADALPRQPKRFIFFRSLYNAFVLIYSNLIRREMPFSTLVQH</sequence>
<dbReference type="EMBL" id="JPKZ01022464">
    <property type="protein sequence ID" value="KHN71330.1"/>
    <property type="molecule type" value="Genomic_DNA"/>
</dbReference>
<evidence type="ECO:0000313" key="3">
    <source>
        <dbReference type="Proteomes" id="UP000031036"/>
    </source>
</evidence>
<dbReference type="Proteomes" id="UP000031036">
    <property type="component" value="Unassembled WGS sequence"/>
</dbReference>
<accession>A0A0B2UQZ5</accession>
<organism evidence="2 3">
    <name type="scientific">Toxocara canis</name>
    <name type="common">Canine roundworm</name>
    <dbReference type="NCBI Taxonomy" id="6265"/>
    <lineage>
        <taxon>Eukaryota</taxon>
        <taxon>Metazoa</taxon>
        <taxon>Ecdysozoa</taxon>
        <taxon>Nematoda</taxon>
        <taxon>Chromadorea</taxon>
        <taxon>Rhabditida</taxon>
        <taxon>Spirurina</taxon>
        <taxon>Ascaridomorpha</taxon>
        <taxon>Ascaridoidea</taxon>
        <taxon>Toxocaridae</taxon>
        <taxon>Toxocara</taxon>
    </lineage>
</organism>
<proteinExistence type="predicted"/>
<evidence type="ECO:0000313" key="2">
    <source>
        <dbReference type="EMBL" id="KHN71330.1"/>
    </source>
</evidence>
<comment type="caution">
    <text evidence="2">The sequence shown here is derived from an EMBL/GenBank/DDBJ whole genome shotgun (WGS) entry which is preliminary data.</text>
</comment>